<dbReference type="eggNOG" id="arCOG01484">
    <property type="taxonomic scope" value="Archaea"/>
</dbReference>
<name>F4G3D4_METCR</name>
<dbReference type="NCBIfam" id="TIGR01508">
    <property type="entry name" value="rib_reduct_arch"/>
    <property type="match status" value="1"/>
</dbReference>
<evidence type="ECO:0000256" key="4">
    <source>
        <dbReference type="ARBA" id="ARBA00022857"/>
    </source>
</evidence>
<protein>
    <recommendedName>
        <fullName evidence="8">2,5-diamino-6-(ribosylamino)-4(3H)-pyrimidinone 5'-phosphate reductase</fullName>
        <ecNumber evidence="8">1.1.1.302</ecNumber>
    </recommendedName>
</protein>
<keyword evidence="11" id="KW-1185">Reference proteome</keyword>
<dbReference type="Pfam" id="PF01872">
    <property type="entry name" value="RibD_C"/>
    <property type="match status" value="1"/>
</dbReference>
<feature type="domain" description="Bacterial bifunctional deaminase-reductase C-terminal" evidence="9">
    <location>
        <begin position="3"/>
        <end position="202"/>
    </location>
</feature>
<dbReference type="GO" id="GO:0008703">
    <property type="term" value="F:5-amino-6-(5-phosphoribosylamino)uracil reductase activity"/>
    <property type="evidence" value="ECO:0007669"/>
    <property type="project" value="InterPro"/>
</dbReference>
<dbReference type="InterPro" id="IPR002734">
    <property type="entry name" value="RibDG_C"/>
</dbReference>
<dbReference type="KEGG" id="mcn:Mcup_0021"/>
<keyword evidence="5" id="KW-0560">Oxidoreductase</keyword>
<dbReference type="PATRIC" id="fig|1006006.8.peg.21"/>
<evidence type="ECO:0000313" key="11">
    <source>
        <dbReference type="Proteomes" id="UP000007812"/>
    </source>
</evidence>
<evidence type="ECO:0000256" key="1">
    <source>
        <dbReference type="ARBA" id="ARBA00005104"/>
    </source>
</evidence>
<reference evidence="10 11" key="1">
    <citation type="journal article" date="2011" name="J. Bacteriol.">
        <title>Complete genome sequence of Metallosphaera cuprina, a metal sulfide-oxidizing archaeon from a hot spring.</title>
        <authorList>
            <person name="Liu L.J."/>
            <person name="You X.Y."/>
            <person name="Zheng H."/>
            <person name="Wang S."/>
            <person name="Jiang C.Y."/>
            <person name="Liu S.J."/>
        </authorList>
    </citation>
    <scope>NUCLEOTIDE SEQUENCE [LARGE SCALE GENOMIC DNA]</scope>
    <source>
        <strain evidence="10 11">Ar-4</strain>
    </source>
</reference>
<evidence type="ECO:0000256" key="8">
    <source>
        <dbReference type="NCBIfam" id="TIGR01508"/>
    </source>
</evidence>
<dbReference type="InterPro" id="IPR024072">
    <property type="entry name" value="DHFR-like_dom_sf"/>
</dbReference>
<dbReference type="HOGENOM" id="CLU_036590_4_1_2"/>
<keyword evidence="4" id="KW-0521">NADP</keyword>
<evidence type="ECO:0000256" key="3">
    <source>
        <dbReference type="ARBA" id="ARBA00022619"/>
    </source>
</evidence>
<keyword evidence="3" id="KW-0686">Riboflavin biosynthesis</keyword>
<gene>
    <name evidence="10" type="ordered locus">Mcup_0021</name>
</gene>
<evidence type="ECO:0000256" key="5">
    <source>
        <dbReference type="ARBA" id="ARBA00023002"/>
    </source>
</evidence>
<dbReference type="Proteomes" id="UP000007812">
    <property type="component" value="Chromosome"/>
</dbReference>
<dbReference type="GO" id="GO:0009231">
    <property type="term" value="P:riboflavin biosynthetic process"/>
    <property type="evidence" value="ECO:0007669"/>
    <property type="project" value="UniProtKB-KW"/>
</dbReference>
<evidence type="ECO:0000256" key="6">
    <source>
        <dbReference type="ARBA" id="ARBA00047550"/>
    </source>
</evidence>
<dbReference type="EC" id="1.1.1.302" evidence="8"/>
<dbReference type="STRING" id="1006006.Mcup_0021"/>
<sequence length="207" mass="23434">MRPYVIISSTMTIDGRLASKDSYSELSCKYDKIRQHVLRSEVDAIMIGANTARIDNPSLTLKYVKGTNPIRVIVTGNGHLDQNLRIFSVPPLTIIYTKNENPQLENLTKNQVKIRKFLNICNILEDLYENFSVKKVMVEGGGKLNWSLIKENCVDEIRLTISPRIFGSGVSVFDGEGFSGHLSPSFKLKEAYICQCKEEIVLTYIKR</sequence>
<comment type="pathway">
    <text evidence="1">Cofactor biosynthesis; riboflavin biosynthesis.</text>
</comment>
<evidence type="ECO:0000313" key="10">
    <source>
        <dbReference type="EMBL" id="AEB94132.1"/>
    </source>
</evidence>
<accession>F4G3D4</accession>
<dbReference type="InterPro" id="IPR050765">
    <property type="entry name" value="Riboflavin_Biosynth_HTPR"/>
</dbReference>
<dbReference type="EMBL" id="CP002656">
    <property type="protein sequence ID" value="AEB94132.1"/>
    <property type="molecule type" value="Genomic_DNA"/>
</dbReference>
<dbReference type="PANTHER" id="PTHR38011">
    <property type="entry name" value="DIHYDROFOLATE REDUCTASE FAMILY PROTEIN (AFU_ORTHOLOGUE AFUA_8G06820)"/>
    <property type="match status" value="1"/>
</dbReference>
<proteinExistence type="inferred from homology"/>
<comment type="catalytic activity">
    <reaction evidence="6">
        <text>2,5-diamino-6-(1-D-ribitylamino)pyrimidin-4(3H)-one 5'-phosphate + NAD(+) = 2,5-diamino-6-(1-D-ribosylamino)pyrimidin-4(3H)-one 5'-phosphate + NADH + H(+)</text>
        <dbReference type="Rhea" id="RHEA:27274"/>
        <dbReference type="ChEBI" id="CHEBI:15378"/>
        <dbReference type="ChEBI" id="CHEBI:57540"/>
        <dbReference type="ChEBI" id="CHEBI:57945"/>
        <dbReference type="ChEBI" id="CHEBI:58890"/>
        <dbReference type="ChEBI" id="CHEBI:59545"/>
        <dbReference type="EC" id="1.1.1.302"/>
    </reaction>
</comment>
<dbReference type="SUPFAM" id="SSF53597">
    <property type="entry name" value="Dihydrofolate reductase-like"/>
    <property type="match status" value="1"/>
</dbReference>
<dbReference type="PANTHER" id="PTHR38011:SF7">
    <property type="entry name" value="2,5-DIAMINO-6-RIBOSYLAMINO-4(3H)-PYRIMIDINONE 5'-PHOSPHATE REDUCTASE"/>
    <property type="match status" value="1"/>
</dbReference>
<evidence type="ECO:0000256" key="7">
    <source>
        <dbReference type="ARBA" id="ARBA00049020"/>
    </source>
</evidence>
<evidence type="ECO:0000259" key="9">
    <source>
        <dbReference type="Pfam" id="PF01872"/>
    </source>
</evidence>
<comment type="catalytic activity">
    <reaction evidence="7">
        <text>2,5-diamino-6-(1-D-ribitylamino)pyrimidin-4(3H)-one 5'-phosphate + NADP(+) = 2,5-diamino-6-(1-D-ribosylamino)pyrimidin-4(3H)-one 5'-phosphate + NADPH + H(+)</text>
        <dbReference type="Rhea" id="RHEA:27278"/>
        <dbReference type="ChEBI" id="CHEBI:15378"/>
        <dbReference type="ChEBI" id="CHEBI:57783"/>
        <dbReference type="ChEBI" id="CHEBI:58349"/>
        <dbReference type="ChEBI" id="CHEBI:58890"/>
        <dbReference type="ChEBI" id="CHEBI:59545"/>
        <dbReference type="EC" id="1.1.1.302"/>
    </reaction>
</comment>
<comment type="similarity">
    <text evidence="2">Belongs to the HTP reductase family.</text>
</comment>
<dbReference type="AlphaFoldDB" id="F4G3D4"/>
<dbReference type="InterPro" id="IPR006401">
    <property type="entry name" value="Rib_reduct_arc"/>
</dbReference>
<dbReference type="Gene3D" id="3.40.430.10">
    <property type="entry name" value="Dihydrofolate Reductase, subunit A"/>
    <property type="match status" value="1"/>
</dbReference>
<evidence type="ECO:0000256" key="2">
    <source>
        <dbReference type="ARBA" id="ARBA00009723"/>
    </source>
</evidence>
<organism evidence="10 11">
    <name type="scientific">Metallosphaera cuprina (strain Ar-4)</name>
    <dbReference type="NCBI Taxonomy" id="1006006"/>
    <lineage>
        <taxon>Archaea</taxon>
        <taxon>Thermoproteota</taxon>
        <taxon>Thermoprotei</taxon>
        <taxon>Sulfolobales</taxon>
        <taxon>Sulfolobaceae</taxon>
        <taxon>Metallosphaera</taxon>
    </lineage>
</organism>